<dbReference type="PANTHER" id="PTHR42933">
    <property type="entry name" value="SLR6095 PROTEIN"/>
    <property type="match status" value="1"/>
</dbReference>
<dbReference type="Proteomes" id="UP000254571">
    <property type="component" value="Unassembled WGS sequence"/>
</dbReference>
<organism evidence="9 10">
    <name type="scientific">Klebsiella grimontii</name>
    <dbReference type="NCBI Taxonomy" id="2058152"/>
    <lineage>
        <taxon>Bacteria</taxon>
        <taxon>Pseudomonadati</taxon>
        <taxon>Pseudomonadota</taxon>
        <taxon>Gammaproteobacteria</taxon>
        <taxon>Enterobacterales</taxon>
        <taxon>Enterobacteriaceae</taxon>
        <taxon>Klebsiella/Raoultella group</taxon>
        <taxon>Klebsiella</taxon>
    </lineage>
</organism>
<keyword evidence="3" id="KW-0489">Methyltransferase</keyword>
<keyword evidence="6" id="KW-0680">Restriction system</keyword>
<dbReference type="GO" id="GO:0032259">
    <property type="term" value="P:methylation"/>
    <property type="evidence" value="ECO:0007669"/>
    <property type="project" value="UniProtKB-KW"/>
</dbReference>
<comment type="caution">
    <text evidence="9">The sequence shown here is derived from an EMBL/GenBank/DDBJ whole genome shotgun (WGS) entry which is preliminary data.</text>
</comment>
<dbReference type="Pfam" id="PF02384">
    <property type="entry name" value="N6_Mtase"/>
    <property type="match status" value="1"/>
</dbReference>
<evidence type="ECO:0000256" key="3">
    <source>
        <dbReference type="ARBA" id="ARBA00022603"/>
    </source>
</evidence>
<dbReference type="SUPFAM" id="SSF53335">
    <property type="entry name" value="S-adenosyl-L-methionine-dependent methyltransferases"/>
    <property type="match status" value="1"/>
</dbReference>
<evidence type="ECO:0000256" key="6">
    <source>
        <dbReference type="ARBA" id="ARBA00022747"/>
    </source>
</evidence>
<evidence type="ECO:0000259" key="8">
    <source>
        <dbReference type="Pfam" id="PF02384"/>
    </source>
</evidence>
<dbReference type="InterPro" id="IPR029063">
    <property type="entry name" value="SAM-dependent_MTases_sf"/>
</dbReference>
<evidence type="ECO:0000313" key="10">
    <source>
        <dbReference type="Proteomes" id="UP000254571"/>
    </source>
</evidence>
<evidence type="ECO:0000256" key="2">
    <source>
        <dbReference type="ARBA" id="ARBA00011900"/>
    </source>
</evidence>
<dbReference type="GO" id="GO:0009007">
    <property type="term" value="F:site-specific DNA-methyltransferase (adenine-specific) activity"/>
    <property type="evidence" value="ECO:0007669"/>
    <property type="project" value="UniProtKB-EC"/>
</dbReference>
<keyword evidence="5" id="KW-0949">S-adenosyl-L-methionine</keyword>
<dbReference type="EC" id="2.1.1.72" evidence="2"/>
<dbReference type="GO" id="GO:0003677">
    <property type="term" value="F:DNA binding"/>
    <property type="evidence" value="ECO:0007669"/>
    <property type="project" value="InterPro"/>
</dbReference>
<evidence type="ECO:0000256" key="1">
    <source>
        <dbReference type="ARBA" id="ARBA00006594"/>
    </source>
</evidence>
<evidence type="ECO:0000256" key="5">
    <source>
        <dbReference type="ARBA" id="ARBA00022691"/>
    </source>
</evidence>
<comment type="catalytic activity">
    <reaction evidence="7">
        <text>a 2'-deoxyadenosine in DNA + S-adenosyl-L-methionine = an N(6)-methyl-2'-deoxyadenosine in DNA + S-adenosyl-L-homocysteine + H(+)</text>
        <dbReference type="Rhea" id="RHEA:15197"/>
        <dbReference type="Rhea" id="RHEA-COMP:12418"/>
        <dbReference type="Rhea" id="RHEA-COMP:12419"/>
        <dbReference type="ChEBI" id="CHEBI:15378"/>
        <dbReference type="ChEBI" id="CHEBI:57856"/>
        <dbReference type="ChEBI" id="CHEBI:59789"/>
        <dbReference type="ChEBI" id="CHEBI:90615"/>
        <dbReference type="ChEBI" id="CHEBI:90616"/>
        <dbReference type="EC" id="2.1.1.72"/>
    </reaction>
</comment>
<evidence type="ECO:0000313" key="9">
    <source>
        <dbReference type="EMBL" id="STW09682.1"/>
    </source>
</evidence>
<dbReference type="GO" id="GO:0008170">
    <property type="term" value="F:N-methyltransferase activity"/>
    <property type="evidence" value="ECO:0007669"/>
    <property type="project" value="InterPro"/>
</dbReference>
<dbReference type="GO" id="GO:0009307">
    <property type="term" value="P:DNA restriction-modification system"/>
    <property type="evidence" value="ECO:0007669"/>
    <property type="project" value="UniProtKB-KW"/>
</dbReference>
<accession>A0A7H4PB67</accession>
<feature type="domain" description="DNA methylase adenine-specific" evidence="8">
    <location>
        <begin position="3"/>
        <end position="71"/>
    </location>
</feature>
<dbReference type="AlphaFoldDB" id="A0A7H4PB67"/>
<dbReference type="REBASE" id="381601">
    <property type="entry name" value="M.Kox9149II"/>
</dbReference>
<evidence type="ECO:0000256" key="4">
    <source>
        <dbReference type="ARBA" id="ARBA00022679"/>
    </source>
</evidence>
<protein>
    <recommendedName>
        <fullName evidence="2">site-specific DNA-methyltransferase (adenine-specific)</fullName>
        <ecNumber evidence="2">2.1.1.72</ecNumber>
    </recommendedName>
</protein>
<dbReference type="EMBL" id="UGMX01000002">
    <property type="protein sequence ID" value="STW09682.1"/>
    <property type="molecule type" value="Genomic_DNA"/>
</dbReference>
<sequence>MAIQFIDASGLFKKETNNNTLTEKHIEQIMQVFDSKADVDHFAKSVSFEDIKANDYNLSVSSYIEAKDNREVVDITTLNAELKITVAKIDKLRAEIDVIVAEIEGKELGA</sequence>
<name>A0A7H4PB67_9ENTR</name>
<keyword evidence="4" id="KW-0808">Transferase</keyword>
<dbReference type="InterPro" id="IPR003356">
    <property type="entry name" value="DNA_methylase_A-5"/>
</dbReference>
<reference evidence="9 10" key="1">
    <citation type="submission" date="2018-06" db="EMBL/GenBank/DDBJ databases">
        <authorList>
            <consortium name="Pathogen Informatics"/>
            <person name="Doyle S."/>
        </authorList>
    </citation>
    <scope>NUCLEOTIDE SEQUENCE [LARGE SCALE GENOMIC DNA]</scope>
    <source>
        <strain evidence="9 10">NCTC9149</strain>
    </source>
</reference>
<dbReference type="PANTHER" id="PTHR42933:SF1">
    <property type="entry name" value="SITE-SPECIFIC DNA-METHYLTRANSFERASE (ADENINE-SPECIFIC)"/>
    <property type="match status" value="1"/>
</dbReference>
<dbReference type="InterPro" id="IPR051537">
    <property type="entry name" value="DNA_Adenine_Mtase"/>
</dbReference>
<evidence type="ECO:0000256" key="7">
    <source>
        <dbReference type="ARBA" id="ARBA00047942"/>
    </source>
</evidence>
<dbReference type="Gene3D" id="3.40.50.150">
    <property type="entry name" value="Vaccinia Virus protein VP39"/>
    <property type="match status" value="1"/>
</dbReference>
<gene>
    <name evidence="9" type="ORF">NCTC9149_06182</name>
</gene>
<comment type="similarity">
    <text evidence="1">Belongs to the N(4)/N(6)-methyltransferase family.</text>
</comment>
<proteinExistence type="inferred from homology"/>